<gene>
    <name evidence="2" type="ORF">B0H17DRAFT_1327150</name>
</gene>
<proteinExistence type="predicted"/>
<evidence type="ECO:0000259" key="1">
    <source>
        <dbReference type="Pfam" id="PF23865"/>
    </source>
</evidence>
<accession>A0AAD7DZZ6</accession>
<organism evidence="2 3">
    <name type="scientific">Mycena rosella</name>
    <name type="common">Pink bonnet</name>
    <name type="synonym">Agaricus rosellus</name>
    <dbReference type="NCBI Taxonomy" id="1033263"/>
    <lineage>
        <taxon>Eukaryota</taxon>
        <taxon>Fungi</taxon>
        <taxon>Dikarya</taxon>
        <taxon>Basidiomycota</taxon>
        <taxon>Agaricomycotina</taxon>
        <taxon>Agaricomycetes</taxon>
        <taxon>Agaricomycetidae</taxon>
        <taxon>Agaricales</taxon>
        <taxon>Marasmiineae</taxon>
        <taxon>Mycenaceae</taxon>
        <taxon>Mycena</taxon>
    </lineage>
</organism>
<dbReference type="Proteomes" id="UP001221757">
    <property type="component" value="Unassembled WGS sequence"/>
</dbReference>
<name>A0AAD7DZZ6_MYCRO</name>
<keyword evidence="3" id="KW-1185">Reference proteome</keyword>
<sequence length="374" mass="38456">MPYQFPGLQVFCVDCGSRTNFSVGMELDVTDLGTKISAAHINITVNQLEHDIQLEFSLNSSLAFHQSLDVIRFALPDLGLSIPDIGSVGFFYGGTVVADLDVSGALNFSIGARTSVPPGAGASFVMVGDATSGATGWDGSSFGLIPFRLNSGSFNASAQLSLSPFLDFEITFLKEISASARIGVNTPQISAAGSVHTNVDRECQPAGPEGFESFSSALTFGAGASLDIHVSTDGSLLPDTLSSLFAHNVTFGAIPPPDAPACFIVADDDPASTATLAGQVPAPTGTLRPAALAIPSFDLARIEAYFSTSGALPTNVNYTQLVQATAVPADIKAAVSRILGGNDAVANGAKRDYAPGRLTLVLGLGMGIGLASCF</sequence>
<comment type="caution">
    <text evidence="2">The sequence shown here is derived from an EMBL/GenBank/DDBJ whole genome shotgun (WGS) entry which is preliminary data.</text>
</comment>
<reference evidence="2" key="1">
    <citation type="submission" date="2023-03" db="EMBL/GenBank/DDBJ databases">
        <title>Massive genome expansion in bonnet fungi (Mycena s.s.) driven by repeated elements and novel gene families across ecological guilds.</title>
        <authorList>
            <consortium name="Lawrence Berkeley National Laboratory"/>
            <person name="Harder C.B."/>
            <person name="Miyauchi S."/>
            <person name="Viragh M."/>
            <person name="Kuo A."/>
            <person name="Thoen E."/>
            <person name="Andreopoulos B."/>
            <person name="Lu D."/>
            <person name="Skrede I."/>
            <person name="Drula E."/>
            <person name="Henrissat B."/>
            <person name="Morin E."/>
            <person name="Kohler A."/>
            <person name="Barry K."/>
            <person name="LaButti K."/>
            <person name="Morin E."/>
            <person name="Salamov A."/>
            <person name="Lipzen A."/>
            <person name="Mereny Z."/>
            <person name="Hegedus B."/>
            <person name="Baldrian P."/>
            <person name="Stursova M."/>
            <person name="Weitz H."/>
            <person name="Taylor A."/>
            <person name="Grigoriev I.V."/>
            <person name="Nagy L.G."/>
            <person name="Martin F."/>
            <person name="Kauserud H."/>
        </authorList>
    </citation>
    <scope>NUCLEOTIDE SEQUENCE</scope>
    <source>
        <strain evidence="2">CBHHK067</strain>
    </source>
</reference>
<dbReference type="AlphaFoldDB" id="A0AAD7DZZ6"/>
<feature type="domain" description="DUF7223" evidence="1">
    <location>
        <begin position="8"/>
        <end position="205"/>
    </location>
</feature>
<evidence type="ECO:0000313" key="3">
    <source>
        <dbReference type="Proteomes" id="UP001221757"/>
    </source>
</evidence>
<dbReference type="Pfam" id="PF23865">
    <property type="entry name" value="DUF7223"/>
    <property type="match status" value="1"/>
</dbReference>
<dbReference type="InterPro" id="IPR055647">
    <property type="entry name" value="DUF7223"/>
</dbReference>
<evidence type="ECO:0000313" key="2">
    <source>
        <dbReference type="EMBL" id="KAJ7702770.1"/>
    </source>
</evidence>
<protein>
    <recommendedName>
        <fullName evidence="1">DUF7223 domain-containing protein</fullName>
    </recommendedName>
</protein>
<dbReference type="EMBL" id="JARKIE010000014">
    <property type="protein sequence ID" value="KAJ7702770.1"/>
    <property type="molecule type" value="Genomic_DNA"/>
</dbReference>